<keyword evidence="1" id="KW-0812">Transmembrane</keyword>
<dbReference type="RefSeq" id="WP_089201473.1">
    <property type="nucleotide sequence ID" value="NZ_NHRJ02000017.1"/>
</dbReference>
<accession>A0A2W1N720</accession>
<keyword evidence="1" id="KW-1133">Transmembrane helix</keyword>
<evidence type="ECO:0000313" key="2">
    <source>
        <dbReference type="EMBL" id="PZE19380.1"/>
    </source>
</evidence>
<keyword evidence="1" id="KW-0472">Membrane</keyword>
<organism evidence="2 3">
    <name type="scientific">Paenibacillus xerothermodurans</name>
    <dbReference type="NCBI Taxonomy" id="1977292"/>
    <lineage>
        <taxon>Bacteria</taxon>
        <taxon>Bacillati</taxon>
        <taxon>Bacillota</taxon>
        <taxon>Bacilli</taxon>
        <taxon>Bacillales</taxon>
        <taxon>Paenibacillaceae</taxon>
        <taxon>Paenibacillus</taxon>
    </lineage>
</organism>
<reference evidence="2" key="1">
    <citation type="submission" date="2018-06" db="EMBL/GenBank/DDBJ databases">
        <title>Paenibacillus xerothermodurans sp. nov. an extremely dry heat resistant spore forming bacterium isolated from the soil of Cape Canaveral, Florida.</title>
        <authorList>
            <person name="Seuylemezian A."/>
            <person name="Kaur N."/>
            <person name="Patil P."/>
            <person name="Patil P."/>
            <person name="Mayilraj S."/>
            <person name="Vaishampayan P."/>
        </authorList>
    </citation>
    <scope>NUCLEOTIDE SEQUENCE [LARGE SCALE GENOMIC DNA]</scope>
    <source>
        <strain evidence="2">ATCC 27380</strain>
    </source>
</reference>
<evidence type="ECO:0000256" key="1">
    <source>
        <dbReference type="SAM" id="Phobius"/>
    </source>
</evidence>
<dbReference type="AlphaFoldDB" id="A0A2W1N720"/>
<keyword evidence="2" id="KW-0240">DNA-directed RNA polymerase</keyword>
<proteinExistence type="predicted"/>
<gene>
    <name evidence="2" type="ORF">CBW46_018605</name>
</gene>
<dbReference type="GO" id="GO:0000428">
    <property type="term" value="C:DNA-directed RNA polymerase complex"/>
    <property type="evidence" value="ECO:0007669"/>
    <property type="project" value="UniProtKB-KW"/>
</dbReference>
<keyword evidence="3" id="KW-1185">Reference proteome</keyword>
<dbReference type="InterPro" id="IPR024596">
    <property type="entry name" value="RNApol_su_b/EpuA"/>
</dbReference>
<dbReference type="Pfam" id="PF11772">
    <property type="entry name" value="EpuA"/>
    <property type="match status" value="1"/>
</dbReference>
<feature type="transmembrane region" description="Helical" evidence="1">
    <location>
        <begin position="20"/>
        <end position="47"/>
    </location>
</feature>
<name>A0A2W1N720_PAEXE</name>
<dbReference type="Proteomes" id="UP000214746">
    <property type="component" value="Unassembled WGS sequence"/>
</dbReference>
<comment type="caution">
    <text evidence="2">The sequence shown here is derived from an EMBL/GenBank/DDBJ whole genome shotgun (WGS) entry which is preliminary data.</text>
</comment>
<dbReference type="EMBL" id="NHRJ02000017">
    <property type="protein sequence ID" value="PZE19380.1"/>
    <property type="molecule type" value="Genomic_DNA"/>
</dbReference>
<keyword evidence="2" id="KW-0804">Transcription</keyword>
<evidence type="ECO:0000313" key="3">
    <source>
        <dbReference type="Proteomes" id="UP000214746"/>
    </source>
</evidence>
<protein>
    <submittedName>
        <fullName evidence="2">DNA-directed RNA polymerase subunit beta</fullName>
    </submittedName>
</protein>
<sequence>MTETEAGKSRPPKKRRRRIWVLLARIGLPVLCVAAVVAGLVTGYVYLGRRPMHEVFQIETWRHIYDLIFAEN</sequence>